<dbReference type="Proteomes" id="UP001497623">
    <property type="component" value="Unassembled WGS sequence"/>
</dbReference>
<dbReference type="PANTHER" id="PTHR24256">
    <property type="entry name" value="TRYPTASE-RELATED"/>
    <property type="match status" value="1"/>
</dbReference>
<reference evidence="4 5" key="1">
    <citation type="submission" date="2024-05" db="EMBL/GenBank/DDBJ databases">
        <authorList>
            <person name="Wallberg A."/>
        </authorList>
    </citation>
    <scope>NUCLEOTIDE SEQUENCE [LARGE SCALE GENOMIC DNA]</scope>
</reference>
<sequence>VTCLAKTPYKSKSDFEVPKPVSRSLLNYKNNGTNQLRTTRDNKCPICGKANSREPELNHKYPWLVFIQSVIEGESYNCGGQIINSRWVLTAAHCFYDGRFAGCNYIKAAEVHVGLHRTDLTDAMPGVTRIIQVKDFIEHPGYQCGKGQNDDIGLLGLEEDLDLFSTIQSKGIGAICLPKDEWGWFEGEDAVAAGWGKVAASKRSK</sequence>
<dbReference type="InterPro" id="IPR001254">
    <property type="entry name" value="Trypsin_dom"/>
</dbReference>
<dbReference type="InterPro" id="IPR009003">
    <property type="entry name" value="Peptidase_S1_PA"/>
</dbReference>
<dbReference type="Pfam" id="PF00089">
    <property type="entry name" value="Trypsin"/>
    <property type="match status" value="1"/>
</dbReference>
<gene>
    <name evidence="4" type="ORF">MNOR_LOCUS9051</name>
</gene>
<dbReference type="AlphaFoldDB" id="A0AAV2Q649"/>
<dbReference type="FunFam" id="2.40.10.10:FF:000068">
    <property type="entry name" value="transmembrane protease serine 2"/>
    <property type="match status" value="1"/>
</dbReference>
<name>A0AAV2Q649_MEGNR</name>
<organism evidence="4 5">
    <name type="scientific">Meganyctiphanes norvegica</name>
    <name type="common">Northern krill</name>
    <name type="synonym">Thysanopoda norvegica</name>
    <dbReference type="NCBI Taxonomy" id="48144"/>
    <lineage>
        <taxon>Eukaryota</taxon>
        <taxon>Metazoa</taxon>
        <taxon>Ecdysozoa</taxon>
        <taxon>Arthropoda</taxon>
        <taxon>Crustacea</taxon>
        <taxon>Multicrustacea</taxon>
        <taxon>Malacostraca</taxon>
        <taxon>Eumalacostraca</taxon>
        <taxon>Eucarida</taxon>
        <taxon>Euphausiacea</taxon>
        <taxon>Euphausiidae</taxon>
        <taxon>Meganyctiphanes</taxon>
    </lineage>
</organism>
<dbReference type="Gene3D" id="2.40.10.10">
    <property type="entry name" value="Trypsin-like serine proteases"/>
    <property type="match status" value="1"/>
</dbReference>
<evidence type="ECO:0000313" key="5">
    <source>
        <dbReference type="Proteomes" id="UP001497623"/>
    </source>
</evidence>
<evidence type="ECO:0000313" key="4">
    <source>
        <dbReference type="EMBL" id="CAL4073204.1"/>
    </source>
</evidence>
<dbReference type="PRINTS" id="PR00722">
    <property type="entry name" value="CHYMOTRYPSIN"/>
</dbReference>
<evidence type="ECO:0000259" key="3">
    <source>
        <dbReference type="PROSITE" id="PS50240"/>
    </source>
</evidence>
<feature type="non-terminal residue" evidence="4">
    <location>
        <position position="1"/>
    </location>
</feature>
<dbReference type="PROSITE" id="PS00134">
    <property type="entry name" value="TRYPSIN_HIS"/>
    <property type="match status" value="1"/>
</dbReference>
<comment type="similarity">
    <text evidence="2">Belongs to the peptidase S1 family. CLIP subfamily.</text>
</comment>
<dbReference type="InterPro" id="IPR001314">
    <property type="entry name" value="Peptidase_S1A"/>
</dbReference>
<proteinExistence type="inferred from homology"/>
<dbReference type="EMBL" id="CAXKWB010004296">
    <property type="protein sequence ID" value="CAL4073204.1"/>
    <property type="molecule type" value="Genomic_DNA"/>
</dbReference>
<dbReference type="InterPro" id="IPR018114">
    <property type="entry name" value="TRYPSIN_HIS"/>
</dbReference>
<keyword evidence="5" id="KW-1185">Reference proteome</keyword>
<feature type="non-terminal residue" evidence="4">
    <location>
        <position position="205"/>
    </location>
</feature>
<dbReference type="GO" id="GO:0004252">
    <property type="term" value="F:serine-type endopeptidase activity"/>
    <property type="evidence" value="ECO:0007669"/>
    <property type="project" value="InterPro"/>
</dbReference>
<dbReference type="SMART" id="SM00020">
    <property type="entry name" value="Tryp_SPc"/>
    <property type="match status" value="1"/>
</dbReference>
<keyword evidence="1" id="KW-1015">Disulfide bond</keyword>
<dbReference type="GO" id="GO:0006508">
    <property type="term" value="P:proteolysis"/>
    <property type="evidence" value="ECO:0007669"/>
    <property type="project" value="InterPro"/>
</dbReference>
<dbReference type="PROSITE" id="PS50240">
    <property type="entry name" value="TRYPSIN_DOM"/>
    <property type="match status" value="1"/>
</dbReference>
<dbReference type="InterPro" id="IPR051487">
    <property type="entry name" value="Ser/Thr_Proteases_Immune/Dev"/>
</dbReference>
<comment type="caution">
    <text evidence="4">The sequence shown here is derived from an EMBL/GenBank/DDBJ whole genome shotgun (WGS) entry which is preliminary data.</text>
</comment>
<evidence type="ECO:0000256" key="2">
    <source>
        <dbReference type="ARBA" id="ARBA00024195"/>
    </source>
</evidence>
<feature type="domain" description="Peptidase S1" evidence="3">
    <location>
        <begin position="46"/>
        <end position="205"/>
    </location>
</feature>
<dbReference type="SUPFAM" id="SSF50494">
    <property type="entry name" value="Trypsin-like serine proteases"/>
    <property type="match status" value="1"/>
</dbReference>
<evidence type="ECO:0000256" key="1">
    <source>
        <dbReference type="ARBA" id="ARBA00023157"/>
    </source>
</evidence>
<protein>
    <recommendedName>
        <fullName evidence="3">Peptidase S1 domain-containing protein</fullName>
    </recommendedName>
</protein>
<accession>A0AAV2Q649</accession>
<dbReference type="InterPro" id="IPR043504">
    <property type="entry name" value="Peptidase_S1_PA_chymotrypsin"/>
</dbReference>